<sequence>MKTTENNQQDNQETDSLVIAKSNTSESQKFILAVIILIVYLIFIAFMLYNSGVTQETNWNRMLYLFSGIEAIVFAALGYVFGKDIHRIRAEKAEENADQAKKETDKAKKEADNAKKTAEEEKIKGVKLSTAILSRNTATTEDFSENLRGAFVTGSAIQNNAGDDYLVSLARSLYTSDSFTTVSFDYEISPADKINSITINGKTKSSSTGSCSGVPLYDNIFSIDVEKESEFVEWTFKISRIIDSNGKKRKQSGGQLVSDRDSAYVQLENL</sequence>
<proteinExistence type="predicted"/>
<evidence type="ECO:0000256" key="1">
    <source>
        <dbReference type="SAM" id="MobiDB-lite"/>
    </source>
</evidence>
<feature type="transmembrane region" description="Helical" evidence="2">
    <location>
        <begin position="30"/>
        <end position="50"/>
    </location>
</feature>
<comment type="caution">
    <text evidence="3">The sequence shown here is derived from an EMBL/GenBank/DDBJ whole genome shotgun (WGS) entry which is preliminary data.</text>
</comment>
<dbReference type="Proteomes" id="UP000655016">
    <property type="component" value="Unassembled WGS sequence"/>
</dbReference>
<evidence type="ECO:0000256" key="2">
    <source>
        <dbReference type="SAM" id="Phobius"/>
    </source>
</evidence>
<dbReference type="RefSeq" id="WP_163394930.1">
    <property type="nucleotide sequence ID" value="NZ_BMKP01000006.1"/>
</dbReference>
<dbReference type="EMBL" id="BMKP01000006">
    <property type="protein sequence ID" value="GGF18085.1"/>
    <property type="molecule type" value="Genomic_DNA"/>
</dbReference>
<keyword evidence="2" id="KW-0812">Transmembrane</keyword>
<evidence type="ECO:0000313" key="4">
    <source>
        <dbReference type="Proteomes" id="UP000655016"/>
    </source>
</evidence>
<feature type="region of interest" description="Disordered" evidence="1">
    <location>
        <begin position="94"/>
        <end position="116"/>
    </location>
</feature>
<name>A0ABQ1UIU3_9FLAO</name>
<organism evidence="3 4">
    <name type="scientific">Flavobacterium limi</name>
    <dbReference type="NCBI Taxonomy" id="2045105"/>
    <lineage>
        <taxon>Bacteria</taxon>
        <taxon>Pseudomonadati</taxon>
        <taxon>Bacteroidota</taxon>
        <taxon>Flavobacteriia</taxon>
        <taxon>Flavobacteriales</taxon>
        <taxon>Flavobacteriaceae</taxon>
        <taxon>Flavobacterium</taxon>
    </lineage>
</organism>
<keyword evidence="4" id="KW-1185">Reference proteome</keyword>
<accession>A0ABQ1UIU3</accession>
<keyword evidence="2" id="KW-0472">Membrane</keyword>
<gene>
    <name evidence="3" type="ORF">GCM10011518_29330</name>
</gene>
<protein>
    <submittedName>
        <fullName evidence="3">Uncharacterized protein</fullName>
    </submittedName>
</protein>
<feature type="transmembrane region" description="Helical" evidence="2">
    <location>
        <begin position="62"/>
        <end position="82"/>
    </location>
</feature>
<keyword evidence="2" id="KW-1133">Transmembrane helix</keyword>
<reference evidence="4" key="1">
    <citation type="journal article" date="2019" name="Int. J. Syst. Evol. Microbiol.">
        <title>The Global Catalogue of Microorganisms (GCM) 10K type strain sequencing project: providing services to taxonomists for standard genome sequencing and annotation.</title>
        <authorList>
            <consortium name="The Broad Institute Genomics Platform"/>
            <consortium name="The Broad Institute Genome Sequencing Center for Infectious Disease"/>
            <person name="Wu L."/>
            <person name="Ma J."/>
        </authorList>
    </citation>
    <scope>NUCLEOTIDE SEQUENCE [LARGE SCALE GENOMIC DNA]</scope>
    <source>
        <strain evidence="4">CGMCC 1.16060</strain>
    </source>
</reference>
<evidence type="ECO:0000313" key="3">
    <source>
        <dbReference type="EMBL" id="GGF18085.1"/>
    </source>
</evidence>